<evidence type="ECO:0000313" key="11">
    <source>
        <dbReference type="Proteomes" id="UP001625389"/>
    </source>
</evidence>
<gene>
    <name evidence="10" type="ORF">ACEN34_12145</name>
</gene>
<comment type="subcellular location">
    <subcellularLocation>
        <location evidence="1">Cell membrane</location>
        <topology evidence="1">Multi-pass membrane protein</topology>
    </subcellularLocation>
</comment>
<comment type="caution">
    <text evidence="10">The sequence shown here is derived from an EMBL/GenBank/DDBJ whole genome shotgun (WGS) entry which is preliminary data.</text>
</comment>
<organism evidence="10 11">
    <name type="scientific">Loigolactobacillus zhaoyuanensis</name>
    <dbReference type="NCBI Taxonomy" id="2486017"/>
    <lineage>
        <taxon>Bacteria</taxon>
        <taxon>Bacillati</taxon>
        <taxon>Bacillota</taxon>
        <taxon>Bacilli</taxon>
        <taxon>Lactobacillales</taxon>
        <taxon>Lactobacillaceae</taxon>
        <taxon>Loigolactobacillus</taxon>
    </lineage>
</organism>
<keyword evidence="6 8" id="KW-1133">Transmembrane helix</keyword>
<keyword evidence="7 8" id="KW-0472">Membrane</keyword>
<protein>
    <submittedName>
        <fullName evidence="10">Amino acid permease</fullName>
    </submittedName>
</protein>
<dbReference type="Proteomes" id="UP001625389">
    <property type="component" value="Unassembled WGS sequence"/>
</dbReference>
<sequence>MQDPQKLSRSLKSRHIQMIAIGGAIGTGLFLGSGTAIRAAGPAIILSYLIVGIFCFFLMRAIGELLLSDTSKSSFLDFVKLYLGKRMEFVAGWTYWFCWISLAMADLTASGIYVKYWFPSFPQWATPLIIILLLLLVNLVNVGLFGEMESWFSMIKVVAILALVVVGIVLAIIHFPVHGGGTAGFSNLVSHGGFFPTGAIGFFMSFQMVVFAFVGIEMVGLTAGETTDPKVNLPKAINSLPIRIGLFYIGSMVAIMSVYPWNHITTTTSPFVQVFSSIGVVGAAGILNFVVLTAAMSATNSAIFSTSRTLHALARSGNAPKQFTKLGRNNVPNLALRFSSAILFVIVILNYLMPASIFNLISGVSTINFVFVWLILLWCHVKYRQKQPAGYAAFSMPGYPVTDYISIFFFTAVLIFLLFDSSTMLSVIIALIWFILMFVVYQVMQKSTRKA</sequence>
<feature type="transmembrane region" description="Helical" evidence="8">
    <location>
        <begin position="358"/>
        <end position="381"/>
    </location>
</feature>
<keyword evidence="5" id="KW-0029">Amino-acid transport</keyword>
<keyword evidence="2" id="KW-0813">Transport</keyword>
<feature type="transmembrane region" description="Helical" evidence="8">
    <location>
        <begin position="157"/>
        <end position="177"/>
    </location>
</feature>
<feature type="transmembrane region" description="Helical" evidence="8">
    <location>
        <begin position="16"/>
        <end position="37"/>
    </location>
</feature>
<dbReference type="PANTHER" id="PTHR43495">
    <property type="entry name" value="GABA PERMEASE"/>
    <property type="match status" value="1"/>
</dbReference>
<dbReference type="InterPro" id="IPR004841">
    <property type="entry name" value="AA-permease/SLC12A_dom"/>
</dbReference>
<evidence type="ECO:0000256" key="3">
    <source>
        <dbReference type="ARBA" id="ARBA00022475"/>
    </source>
</evidence>
<feature type="transmembrane region" description="Helical" evidence="8">
    <location>
        <begin position="425"/>
        <end position="444"/>
    </location>
</feature>
<feature type="transmembrane region" description="Helical" evidence="8">
    <location>
        <begin position="124"/>
        <end position="145"/>
    </location>
</feature>
<feature type="transmembrane region" description="Helical" evidence="8">
    <location>
        <begin position="271"/>
        <end position="295"/>
    </location>
</feature>
<feature type="transmembrane region" description="Helical" evidence="8">
    <location>
        <begin position="334"/>
        <end position="352"/>
    </location>
</feature>
<accession>A0ABW8UHS5</accession>
<feature type="transmembrane region" description="Helical" evidence="8">
    <location>
        <begin position="43"/>
        <end position="62"/>
    </location>
</feature>
<evidence type="ECO:0000313" key="10">
    <source>
        <dbReference type="EMBL" id="MFL2030357.1"/>
    </source>
</evidence>
<dbReference type="Pfam" id="PF00324">
    <property type="entry name" value="AA_permease"/>
    <property type="match status" value="1"/>
</dbReference>
<evidence type="ECO:0000256" key="2">
    <source>
        <dbReference type="ARBA" id="ARBA00022448"/>
    </source>
</evidence>
<evidence type="ECO:0000256" key="1">
    <source>
        <dbReference type="ARBA" id="ARBA00004651"/>
    </source>
</evidence>
<evidence type="ECO:0000256" key="7">
    <source>
        <dbReference type="ARBA" id="ARBA00023136"/>
    </source>
</evidence>
<dbReference type="RefSeq" id="WP_125550949.1">
    <property type="nucleotide sequence ID" value="NZ_JBGQPK010000090.1"/>
</dbReference>
<dbReference type="PANTHER" id="PTHR43495:SF2">
    <property type="entry name" value="D-SERINE_D-ALANINE_GLYCINE TRANSPORTER"/>
    <property type="match status" value="1"/>
</dbReference>
<evidence type="ECO:0000256" key="6">
    <source>
        <dbReference type="ARBA" id="ARBA00022989"/>
    </source>
</evidence>
<feature type="domain" description="Amino acid permease/ SLC12A" evidence="9">
    <location>
        <begin position="15"/>
        <end position="449"/>
    </location>
</feature>
<dbReference type="EMBL" id="JBGQPK010000090">
    <property type="protein sequence ID" value="MFL2030357.1"/>
    <property type="molecule type" value="Genomic_DNA"/>
</dbReference>
<reference evidence="10 11" key="1">
    <citation type="submission" date="2024-08" db="EMBL/GenBank/DDBJ databases">
        <authorList>
            <person name="Arias E."/>
        </authorList>
    </citation>
    <scope>NUCLEOTIDE SEQUENCE [LARGE SCALE GENOMIC DNA]</scope>
    <source>
        <strain evidence="10 11">FAM 25317</strain>
    </source>
</reference>
<keyword evidence="3" id="KW-1003">Cell membrane</keyword>
<feature type="transmembrane region" description="Helical" evidence="8">
    <location>
        <begin position="197"/>
        <end position="219"/>
    </location>
</feature>
<proteinExistence type="predicted"/>
<evidence type="ECO:0000259" key="9">
    <source>
        <dbReference type="Pfam" id="PF00324"/>
    </source>
</evidence>
<feature type="transmembrane region" description="Helical" evidence="8">
    <location>
        <begin position="240"/>
        <end position="259"/>
    </location>
</feature>
<evidence type="ECO:0000256" key="8">
    <source>
        <dbReference type="SAM" id="Phobius"/>
    </source>
</evidence>
<feature type="transmembrane region" description="Helical" evidence="8">
    <location>
        <begin position="93"/>
        <end position="118"/>
    </location>
</feature>
<feature type="transmembrane region" description="Helical" evidence="8">
    <location>
        <begin position="401"/>
        <end position="419"/>
    </location>
</feature>
<keyword evidence="11" id="KW-1185">Reference proteome</keyword>
<evidence type="ECO:0000256" key="4">
    <source>
        <dbReference type="ARBA" id="ARBA00022692"/>
    </source>
</evidence>
<name>A0ABW8UHS5_9LACO</name>
<keyword evidence="4 8" id="KW-0812">Transmembrane</keyword>
<dbReference type="Gene3D" id="1.20.1740.10">
    <property type="entry name" value="Amino acid/polyamine transporter I"/>
    <property type="match status" value="1"/>
</dbReference>
<dbReference type="PIRSF" id="PIRSF006060">
    <property type="entry name" value="AA_transporter"/>
    <property type="match status" value="1"/>
</dbReference>
<evidence type="ECO:0000256" key="5">
    <source>
        <dbReference type="ARBA" id="ARBA00022970"/>
    </source>
</evidence>